<dbReference type="PANTHER" id="PTHR33473:SF19">
    <property type="entry name" value="ATP-DEPENDENT CLP PROTEASE ADAPTER PROTEIN CLPS"/>
    <property type="match status" value="1"/>
</dbReference>
<accession>A0A6L6QIU6</accession>
<dbReference type="GO" id="GO:0006508">
    <property type="term" value="P:proteolysis"/>
    <property type="evidence" value="ECO:0007669"/>
    <property type="project" value="UniProtKB-UniRule"/>
</dbReference>
<comment type="subunit">
    <text evidence="1">Binds to the N-terminal domain of the chaperone ClpA.</text>
</comment>
<dbReference type="SUPFAM" id="SSF54736">
    <property type="entry name" value="ClpS-like"/>
    <property type="match status" value="1"/>
</dbReference>
<sequence>MTDPTKLAPDVEAMLHRLFLAARVKKQACISVERLLAALLVMPPVFGYLNSHLGSERAEMLRTELDSILACEPAPPPAARGMRASLRRVLTMGRGNDDALQTCPEVDTVLVKAFLRVLPKNYLNSTDLLLSVIENSQGEARALLERHGVTRHSLVLFLVRGPHARPTECQVDFPGAGGDLKVVLLDDDFTPQPFVVEVLESVFSMTTDEAERLMMAVHNNGRAVCGLFPAEEAQVKAAQIEALATARQHPLRSCIELP</sequence>
<evidence type="ECO:0000256" key="1">
    <source>
        <dbReference type="HAMAP-Rule" id="MF_00302"/>
    </source>
</evidence>
<dbReference type="AlphaFoldDB" id="A0A6L6QIU6"/>
<dbReference type="RefSeq" id="WP_155455123.1">
    <property type="nucleotide sequence ID" value="NZ_WNKX01000012.1"/>
</dbReference>
<protein>
    <recommendedName>
        <fullName evidence="1">ATP-dependent Clp protease adapter protein ClpS</fullName>
    </recommendedName>
</protein>
<reference evidence="3 4" key="1">
    <citation type="submission" date="2019-11" db="EMBL/GenBank/DDBJ databases">
        <title>Type strains purchased from KCTC, JCM and DSMZ.</title>
        <authorList>
            <person name="Lu H."/>
        </authorList>
    </citation>
    <scope>NUCLEOTIDE SEQUENCE [LARGE SCALE GENOMIC DNA]</scope>
    <source>
        <strain evidence="3 4">JCM 31587</strain>
    </source>
</reference>
<proteinExistence type="inferred from homology"/>
<organism evidence="3 4">
    <name type="scientific">Massilia eburnea</name>
    <dbReference type="NCBI Taxonomy" id="1776165"/>
    <lineage>
        <taxon>Bacteria</taxon>
        <taxon>Pseudomonadati</taxon>
        <taxon>Pseudomonadota</taxon>
        <taxon>Betaproteobacteria</taxon>
        <taxon>Burkholderiales</taxon>
        <taxon>Oxalobacteraceae</taxon>
        <taxon>Telluria group</taxon>
        <taxon>Massilia</taxon>
    </lineage>
</organism>
<comment type="function">
    <text evidence="1">Involved in the modulation of the specificity of the ClpAP-mediated ATP-dependent protein degradation.</text>
</comment>
<evidence type="ECO:0000313" key="4">
    <source>
        <dbReference type="Proteomes" id="UP000472320"/>
    </source>
</evidence>
<comment type="caution">
    <text evidence="3">The sequence shown here is derived from an EMBL/GenBank/DDBJ whole genome shotgun (WGS) entry which is preliminary data.</text>
</comment>
<evidence type="ECO:0000313" key="3">
    <source>
        <dbReference type="EMBL" id="MTW12179.1"/>
    </source>
</evidence>
<keyword evidence="4" id="KW-1185">Reference proteome</keyword>
<feature type="domain" description="Adaptor protein ClpS core" evidence="2">
    <location>
        <begin position="181"/>
        <end position="252"/>
    </location>
</feature>
<dbReference type="OrthoDB" id="9796121at2"/>
<dbReference type="InterPro" id="IPR022935">
    <property type="entry name" value="ClpS"/>
</dbReference>
<dbReference type="Gene3D" id="1.10.1780.10">
    <property type="entry name" value="Clp, N-terminal domain"/>
    <property type="match status" value="1"/>
</dbReference>
<dbReference type="Gene3D" id="3.30.1390.10">
    <property type="match status" value="1"/>
</dbReference>
<dbReference type="InterPro" id="IPR014719">
    <property type="entry name" value="Ribosomal_bL12_C/ClpS-like"/>
</dbReference>
<comment type="similarity">
    <text evidence="1">Belongs to the ClpS family.</text>
</comment>
<dbReference type="Proteomes" id="UP000472320">
    <property type="component" value="Unassembled WGS sequence"/>
</dbReference>
<dbReference type="InterPro" id="IPR003769">
    <property type="entry name" value="ClpS_core"/>
</dbReference>
<evidence type="ECO:0000259" key="2">
    <source>
        <dbReference type="Pfam" id="PF02617"/>
    </source>
</evidence>
<dbReference type="HAMAP" id="MF_00302">
    <property type="entry name" value="ClpS"/>
    <property type="match status" value="1"/>
</dbReference>
<dbReference type="GO" id="GO:0030163">
    <property type="term" value="P:protein catabolic process"/>
    <property type="evidence" value="ECO:0007669"/>
    <property type="project" value="InterPro"/>
</dbReference>
<dbReference type="PANTHER" id="PTHR33473">
    <property type="entry name" value="ATP-DEPENDENT CLP PROTEASE ADAPTER PROTEIN CLPS1, CHLOROPLASTIC"/>
    <property type="match status" value="1"/>
</dbReference>
<dbReference type="EMBL" id="WNKX01000012">
    <property type="protein sequence ID" value="MTW12179.1"/>
    <property type="molecule type" value="Genomic_DNA"/>
</dbReference>
<dbReference type="Pfam" id="PF02617">
    <property type="entry name" value="ClpS"/>
    <property type="match status" value="1"/>
</dbReference>
<name>A0A6L6QIU6_9BURK</name>
<gene>
    <name evidence="1" type="primary">clpS</name>
    <name evidence="3" type="ORF">GM658_16360</name>
</gene>
<dbReference type="InterPro" id="IPR036628">
    <property type="entry name" value="Clp_N_dom_sf"/>
</dbReference>